<name>A0AAV0DL26_9ASTE</name>
<comment type="caution">
    <text evidence="3">The sequence shown here is derived from an EMBL/GenBank/DDBJ whole genome shotgun (WGS) entry which is preliminary data.</text>
</comment>
<reference evidence="3" key="1">
    <citation type="submission" date="2022-07" db="EMBL/GenBank/DDBJ databases">
        <authorList>
            <person name="Macas J."/>
            <person name="Novak P."/>
            <person name="Neumann P."/>
        </authorList>
    </citation>
    <scope>NUCLEOTIDE SEQUENCE</scope>
</reference>
<dbReference type="EMBL" id="CAMAPF010000106">
    <property type="protein sequence ID" value="CAH9099729.1"/>
    <property type="molecule type" value="Genomic_DNA"/>
</dbReference>
<protein>
    <recommendedName>
        <fullName evidence="5">Secreted protein</fullName>
    </recommendedName>
</protein>
<proteinExistence type="predicted"/>
<evidence type="ECO:0000256" key="1">
    <source>
        <dbReference type="SAM" id="MobiDB-lite"/>
    </source>
</evidence>
<keyword evidence="4" id="KW-1185">Reference proteome</keyword>
<evidence type="ECO:0008006" key="5">
    <source>
        <dbReference type="Google" id="ProtNLM"/>
    </source>
</evidence>
<gene>
    <name evidence="3" type="ORF">CEPIT_LOCUS15071</name>
</gene>
<feature type="signal peptide" evidence="2">
    <location>
        <begin position="1"/>
        <end position="25"/>
    </location>
</feature>
<organism evidence="3 4">
    <name type="scientific">Cuscuta epithymum</name>
    <dbReference type="NCBI Taxonomy" id="186058"/>
    <lineage>
        <taxon>Eukaryota</taxon>
        <taxon>Viridiplantae</taxon>
        <taxon>Streptophyta</taxon>
        <taxon>Embryophyta</taxon>
        <taxon>Tracheophyta</taxon>
        <taxon>Spermatophyta</taxon>
        <taxon>Magnoliopsida</taxon>
        <taxon>eudicotyledons</taxon>
        <taxon>Gunneridae</taxon>
        <taxon>Pentapetalae</taxon>
        <taxon>asterids</taxon>
        <taxon>lamiids</taxon>
        <taxon>Solanales</taxon>
        <taxon>Convolvulaceae</taxon>
        <taxon>Cuscuteae</taxon>
        <taxon>Cuscuta</taxon>
        <taxon>Cuscuta subgen. Cuscuta</taxon>
    </lineage>
</organism>
<evidence type="ECO:0000313" key="4">
    <source>
        <dbReference type="Proteomes" id="UP001152523"/>
    </source>
</evidence>
<keyword evidence="2" id="KW-0732">Signal</keyword>
<feature type="region of interest" description="Disordered" evidence="1">
    <location>
        <begin position="29"/>
        <end position="49"/>
    </location>
</feature>
<sequence>MSNYMQAMRMVFVIAILFLAEAAAANEIATPTPTPTPTPAPQTERGGLQRKVDDEVRWAIAIDNCIERLIDQTPEGETLTDDKIRAFADICTQTIEQSCHHSDQCILLRSETTLNI</sequence>
<evidence type="ECO:0000313" key="3">
    <source>
        <dbReference type="EMBL" id="CAH9099729.1"/>
    </source>
</evidence>
<dbReference type="Proteomes" id="UP001152523">
    <property type="component" value="Unassembled WGS sequence"/>
</dbReference>
<accession>A0AAV0DL26</accession>
<dbReference type="AlphaFoldDB" id="A0AAV0DL26"/>
<evidence type="ECO:0000256" key="2">
    <source>
        <dbReference type="SAM" id="SignalP"/>
    </source>
</evidence>
<feature type="chain" id="PRO_5043976001" description="Secreted protein" evidence="2">
    <location>
        <begin position="26"/>
        <end position="116"/>
    </location>
</feature>